<organism evidence="2 3">
    <name type="scientific">Chitinophaga horti</name>
    <dbReference type="NCBI Taxonomy" id="2920382"/>
    <lineage>
        <taxon>Bacteria</taxon>
        <taxon>Pseudomonadati</taxon>
        <taxon>Bacteroidota</taxon>
        <taxon>Chitinophagia</taxon>
        <taxon>Chitinophagales</taxon>
        <taxon>Chitinophagaceae</taxon>
        <taxon>Chitinophaga</taxon>
    </lineage>
</organism>
<sequence>MKRYGIMPAIALFSLAFTACKSTQQGGAPKGKLVTTMSVAPQIGAEKPVMLHFVVYNPTKTELQFCKWHTPFEGFMSSFLDVKTAGGQPVDYRGAMAKRIMPPPAEAYIKVPARDSVSVDIDLSKGYNLAAPGLYSATYQASGMSGLEKVNDITFTITR</sequence>
<proteinExistence type="predicted"/>
<dbReference type="Proteomes" id="UP001162741">
    <property type="component" value="Chromosome"/>
</dbReference>
<evidence type="ECO:0000313" key="3">
    <source>
        <dbReference type="Proteomes" id="UP001162741"/>
    </source>
</evidence>
<evidence type="ECO:0008006" key="4">
    <source>
        <dbReference type="Google" id="ProtNLM"/>
    </source>
</evidence>
<feature type="signal peptide" evidence="1">
    <location>
        <begin position="1"/>
        <end position="18"/>
    </location>
</feature>
<feature type="chain" id="PRO_5046172469" description="Protease" evidence="1">
    <location>
        <begin position="19"/>
        <end position="159"/>
    </location>
</feature>
<keyword evidence="3" id="KW-1185">Reference proteome</keyword>
<dbReference type="PROSITE" id="PS51257">
    <property type="entry name" value="PROKAR_LIPOPROTEIN"/>
    <property type="match status" value="1"/>
</dbReference>
<evidence type="ECO:0000256" key="1">
    <source>
        <dbReference type="SAM" id="SignalP"/>
    </source>
</evidence>
<gene>
    <name evidence="2" type="ORF">MKQ68_05165</name>
</gene>
<accession>A0ABY6J8K2</accession>
<protein>
    <recommendedName>
        <fullName evidence="4">Protease</fullName>
    </recommendedName>
</protein>
<dbReference type="RefSeq" id="WP_264282361.1">
    <property type="nucleotide sequence ID" value="NZ_CP107006.1"/>
</dbReference>
<dbReference type="Gene3D" id="2.60.40.2970">
    <property type="match status" value="1"/>
</dbReference>
<keyword evidence="1" id="KW-0732">Signal</keyword>
<reference evidence="2" key="1">
    <citation type="submission" date="2022-10" db="EMBL/GenBank/DDBJ databases">
        <title>Chitinophaga sp. nov., isolated from soil.</title>
        <authorList>
            <person name="Jeon C.O."/>
        </authorList>
    </citation>
    <scope>NUCLEOTIDE SEQUENCE</scope>
    <source>
        <strain evidence="2">R8</strain>
    </source>
</reference>
<name>A0ABY6J8K2_9BACT</name>
<dbReference type="EMBL" id="CP107006">
    <property type="protein sequence ID" value="UYQ94479.1"/>
    <property type="molecule type" value="Genomic_DNA"/>
</dbReference>
<evidence type="ECO:0000313" key="2">
    <source>
        <dbReference type="EMBL" id="UYQ94479.1"/>
    </source>
</evidence>